<reference evidence="13 14" key="1">
    <citation type="submission" date="2019-07" db="EMBL/GenBank/DDBJ databases">
        <title>Draft genome for Aliikangiella sp. M105.</title>
        <authorList>
            <person name="Wang G."/>
        </authorList>
    </citation>
    <scope>NUCLEOTIDE SEQUENCE [LARGE SCALE GENOMIC DNA]</scope>
    <source>
        <strain evidence="13 14">M105</strain>
    </source>
</reference>
<dbReference type="Pfam" id="PF02219">
    <property type="entry name" value="MTHFR"/>
    <property type="match status" value="1"/>
</dbReference>
<comment type="cofactor">
    <cofactor evidence="1 12">
        <name>FAD</name>
        <dbReference type="ChEBI" id="CHEBI:57692"/>
    </cofactor>
</comment>
<evidence type="ECO:0000256" key="7">
    <source>
        <dbReference type="ARBA" id="ARBA00023002"/>
    </source>
</evidence>
<evidence type="ECO:0000256" key="11">
    <source>
        <dbReference type="ARBA" id="ARBA00048628"/>
    </source>
</evidence>
<dbReference type="EC" id="1.5.1.54" evidence="12"/>
<organism evidence="13 14">
    <name type="scientific">Aliikangiella coralliicola</name>
    <dbReference type="NCBI Taxonomy" id="2592383"/>
    <lineage>
        <taxon>Bacteria</taxon>
        <taxon>Pseudomonadati</taxon>
        <taxon>Pseudomonadota</taxon>
        <taxon>Gammaproteobacteria</taxon>
        <taxon>Oceanospirillales</taxon>
        <taxon>Pleioneaceae</taxon>
        <taxon>Aliikangiella</taxon>
    </lineage>
</organism>
<dbReference type="OrthoDB" id="9812555at2"/>
<evidence type="ECO:0000256" key="4">
    <source>
        <dbReference type="ARBA" id="ARBA00022605"/>
    </source>
</evidence>
<keyword evidence="9" id="KW-0486">Methionine biosynthesis</keyword>
<dbReference type="GO" id="GO:0106312">
    <property type="term" value="F:methylenetetrahydrofolate reductase (NADH) activity"/>
    <property type="evidence" value="ECO:0007669"/>
    <property type="project" value="UniProtKB-EC"/>
</dbReference>
<evidence type="ECO:0000256" key="10">
    <source>
        <dbReference type="ARBA" id="ARBA00034478"/>
    </source>
</evidence>
<keyword evidence="4" id="KW-0028">Amino-acid biosynthesis</keyword>
<dbReference type="FunFam" id="3.20.20.220:FF:000001">
    <property type="entry name" value="Methylenetetrahydrofolate reductase"/>
    <property type="match status" value="1"/>
</dbReference>
<dbReference type="InterPro" id="IPR003171">
    <property type="entry name" value="Mehydrof_redctse-like"/>
</dbReference>
<evidence type="ECO:0000256" key="9">
    <source>
        <dbReference type="ARBA" id="ARBA00023167"/>
    </source>
</evidence>
<dbReference type="AlphaFoldDB" id="A0A545U536"/>
<evidence type="ECO:0000256" key="6">
    <source>
        <dbReference type="ARBA" id="ARBA00022827"/>
    </source>
</evidence>
<comment type="similarity">
    <text evidence="3 12">Belongs to the methylenetetrahydrofolate reductase family.</text>
</comment>
<dbReference type="SUPFAM" id="SSF51730">
    <property type="entry name" value="FAD-linked oxidoreductase"/>
    <property type="match status" value="1"/>
</dbReference>
<comment type="catalytic activity">
    <reaction evidence="11">
        <text>(6S)-5-methyl-5,6,7,8-tetrahydrofolate + NAD(+) = (6R)-5,10-methylene-5,6,7,8-tetrahydrofolate + NADH + H(+)</text>
        <dbReference type="Rhea" id="RHEA:19821"/>
        <dbReference type="ChEBI" id="CHEBI:15378"/>
        <dbReference type="ChEBI" id="CHEBI:15636"/>
        <dbReference type="ChEBI" id="CHEBI:18608"/>
        <dbReference type="ChEBI" id="CHEBI:57540"/>
        <dbReference type="ChEBI" id="CHEBI:57945"/>
        <dbReference type="EC" id="1.5.1.54"/>
    </reaction>
    <physiologicalReaction direction="right-to-left" evidence="11">
        <dbReference type="Rhea" id="RHEA:19823"/>
    </physiologicalReaction>
</comment>
<dbReference type="Proteomes" id="UP000315439">
    <property type="component" value="Unassembled WGS sequence"/>
</dbReference>
<gene>
    <name evidence="13" type="primary">metF</name>
    <name evidence="13" type="ORF">FLL46_23500</name>
</gene>
<evidence type="ECO:0000256" key="1">
    <source>
        <dbReference type="ARBA" id="ARBA00001974"/>
    </source>
</evidence>
<keyword evidence="14" id="KW-1185">Reference proteome</keyword>
<accession>A0A545U536</accession>
<dbReference type="CDD" id="cd00537">
    <property type="entry name" value="MTHFR"/>
    <property type="match status" value="1"/>
</dbReference>
<evidence type="ECO:0000256" key="5">
    <source>
        <dbReference type="ARBA" id="ARBA00022630"/>
    </source>
</evidence>
<dbReference type="EMBL" id="VIKS01000014">
    <property type="protein sequence ID" value="TQV84579.1"/>
    <property type="molecule type" value="Genomic_DNA"/>
</dbReference>
<evidence type="ECO:0000256" key="12">
    <source>
        <dbReference type="RuleBase" id="RU003862"/>
    </source>
</evidence>
<sequence length="307" mass="34659">MGFNHAQQVEILNQNLFDLSGKVNVSFEFFPPNSAEMEKTLWNSVKRLEGLSPKFVSVTYGANNSTRERTHRIISRIQQETDLVAVPHLTCIGASREELVEIAQEYWNSGIRHIVALRGDLPDSDKVGQQADMYALDLVKLLKSVADFEISVAAYPEIHPEAPNPQFDLINLKRKVDAGASRAISQFFFDTETYLRYRDRCLASGIDVEIVPGILPVTNFKQLLRFSKMTNVTVPGWMHRLYQGLDEDATTRNLIAANVAIEQVKVLAKEGVRDFHFYTLNRSDLTYAICHSLGVREKAFEPQAIAV</sequence>
<dbReference type="InterPro" id="IPR004620">
    <property type="entry name" value="MTHF_reductase_bac"/>
</dbReference>
<dbReference type="PANTHER" id="PTHR45754:SF3">
    <property type="entry name" value="METHYLENETETRAHYDROFOLATE REDUCTASE (NADPH)"/>
    <property type="match status" value="1"/>
</dbReference>
<dbReference type="GO" id="GO:0009086">
    <property type="term" value="P:methionine biosynthetic process"/>
    <property type="evidence" value="ECO:0007669"/>
    <property type="project" value="UniProtKB-KW"/>
</dbReference>
<keyword evidence="6 12" id="KW-0274">FAD</keyword>
<dbReference type="RefSeq" id="WP_142934307.1">
    <property type="nucleotide sequence ID" value="NZ_ML660170.1"/>
</dbReference>
<dbReference type="GO" id="GO:0005829">
    <property type="term" value="C:cytosol"/>
    <property type="evidence" value="ECO:0007669"/>
    <property type="project" value="InterPro"/>
</dbReference>
<dbReference type="NCBIfam" id="NF006950">
    <property type="entry name" value="PRK09432.1"/>
    <property type="match status" value="1"/>
</dbReference>
<protein>
    <recommendedName>
        <fullName evidence="12">Methylenetetrahydrofolate reductase</fullName>
        <ecNumber evidence="12">1.5.1.54</ecNumber>
    </recommendedName>
</protein>
<dbReference type="UniPathway" id="UPA00193"/>
<keyword evidence="5 12" id="KW-0285">Flavoprotein</keyword>
<dbReference type="GO" id="GO:0035999">
    <property type="term" value="P:tetrahydrofolate interconversion"/>
    <property type="evidence" value="ECO:0007669"/>
    <property type="project" value="UniProtKB-UniPathway"/>
</dbReference>
<keyword evidence="7 12" id="KW-0560">Oxidoreductase</keyword>
<dbReference type="PANTHER" id="PTHR45754">
    <property type="entry name" value="METHYLENETETRAHYDROFOLATE REDUCTASE"/>
    <property type="match status" value="1"/>
</dbReference>
<name>A0A545U536_9GAMM</name>
<keyword evidence="8" id="KW-0520">NAD</keyword>
<dbReference type="NCBIfam" id="TIGR00676">
    <property type="entry name" value="fadh2"/>
    <property type="match status" value="1"/>
</dbReference>
<comment type="pathway">
    <text evidence="2 12">One-carbon metabolism; tetrahydrofolate interconversion.</text>
</comment>
<comment type="caution">
    <text evidence="13">The sequence shown here is derived from an EMBL/GenBank/DDBJ whole genome shotgun (WGS) entry which is preliminary data.</text>
</comment>
<proteinExistence type="inferred from homology"/>
<evidence type="ECO:0000313" key="13">
    <source>
        <dbReference type="EMBL" id="TQV84579.1"/>
    </source>
</evidence>
<evidence type="ECO:0000256" key="3">
    <source>
        <dbReference type="ARBA" id="ARBA00006743"/>
    </source>
</evidence>
<comment type="pathway">
    <text evidence="10">Amino-acid biosynthesis; L-methionine biosynthesis via de novo pathway.</text>
</comment>
<evidence type="ECO:0000256" key="8">
    <source>
        <dbReference type="ARBA" id="ARBA00023027"/>
    </source>
</evidence>
<evidence type="ECO:0000313" key="14">
    <source>
        <dbReference type="Proteomes" id="UP000315439"/>
    </source>
</evidence>
<dbReference type="Gene3D" id="3.20.20.220">
    <property type="match status" value="1"/>
</dbReference>
<dbReference type="InterPro" id="IPR029041">
    <property type="entry name" value="FAD-linked_oxidoreductase-like"/>
</dbReference>
<dbReference type="GO" id="GO:0071949">
    <property type="term" value="F:FAD binding"/>
    <property type="evidence" value="ECO:0007669"/>
    <property type="project" value="TreeGrafter"/>
</dbReference>
<evidence type="ECO:0000256" key="2">
    <source>
        <dbReference type="ARBA" id="ARBA00004777"/>
    </source>
</evidence>